<accession>A0A1V9Y7B1</accession>
<dbReference type="AlphaFoldDB" id="A0A1V9Y7B1"/>
<gene>
    <name evidence="2" type="ORF">THRCLA_11567</name>
</gene>
<evidence type="ECO:0000256" key="1">
    <source>
        <dbReference type="SAM" id="MobiDB-lite"/>
    </source>
</evidence>
<evidence type="ECO:0000313" key="3">
    <source>
        <dbReference type="Proteomes" id="UP000243217"/>
    </source>
</evidence>
<proteinExistence type="predicted"/>
<sequence length="286" mass="33634">MTTKKPNRVKECPSTVHPRPPGYQWIRYEDEHTRLPFFVHATTRDVLWGHSIHNDAFPVFRKTRDKTRGGPHERRSNSVPDMRRSIVHHTYGRIDVALQLSDERMYGISPNKPKKTKSIFATPPSVSNEYEEYLMHARLHYEYMVRFYHNRGSDYSNSKYQMLHAFQFPPCGLNEKVQNLIPSPVMQKIVSNVHYQNFLHDIKIRHADMQLQKDITCHEKYLKQPNSEVELKLLHNASVVSKVKLQGRKYTQEYQRTKLSKHVKRVNPPKNDSKQLIALHLMAPTA</sequence>
<keyword evidence="3" id="KW-1185">Reference proteome</keyword>
<feature type="compositionally biased region" description="Basic and acidic residues" evidence="1">
    <location>
        <begin position="66"/>
        <end position="81"/>
    </location>
</feature>
<protein>
    <submittedName>
        <fullName evidence="2">Uncharacterized protein</fullName>
    </submittedName>
</protein>
<comment type="caution">
    <text evidence="2">The sequence shown here is derived from an EMBL/GenBank/DDBJ whole genome shotgun (WGS) entry which is preliminary data.</text>
</comment>
<evidence type="ECO:0000313" key="2">
    <source>
        <dbReference type="EMBL" id="OQR81615.1"/>
    </source>
</evidence>
<feature type="region of interest" description="Disordered" evidence="1">
    <location>
        <begin position="62"/>
        <end position="81"/>
    </location>
</feature>
<dbReference type="Proteomes" id="UP000243217">
    <property type="component" value="Unassembled WGS sequence"/>
</dbReference>
<organism evidence="2 3">
    <name type="scientific">Thraustotheca clavata</name>
    <dbReference type="NCBI Taxonomy" id="74557"/>
    <lineage>
        <taxon>Eukaryota</taxon>
        <taxon>Sar</taxon>
        <taxon>Stramenopiles</taxon>
        <taxon>Oomycota</taxon>
        <taxon>Saprolegniomycetes</taxon>
        <taxon>Saprolegniales</taxon>
        <taxon>Achlyaceae</taxon>
        <taxon>Thraustotheca</taxon>
    </lineage>
</organism>
<dbReference type="OrthoDB" id="71676at2759"/>
<dbReference type="EMBL" id="JNBS01004942">
    <property type="protein sequence ID" value="OQR81615.1"/>
    <property type="molecule type" value="Genomic_DNA"/>
</dbReference>
<name>A0A1V9Y7B1_9STRA</name>
<reference evidence="2 3" key="1">
    <citation type="journal article" date="2014" name="Genome Biol. Evol.">
        <title>The secreted proteins of Achlya hypogyna and Thraustotheca clavata identify the ancestral oomycete secretome and reveal gene acquisitions by horizontal gene transfer.</title>
        <authorList>
            <person name="Misner I."/>
            <person name="Blouin N."/>
            <person name="Leonard G."/>
            <person name="Richards T.A."/>
            <person name="Lane C.E."/>
        </authorList>
    </citation>
    <scope>NUCLEOTIDE SEQUENCE [LARGE SCALE GENOMIC DNA]</scope>
    <source>
        <strain evidence="2 3">ATCC 34112</strain>
    </source>
</reference>